<dbReference type="Pfam" id="PF08818">
    <property type="entry name" value="DUF1801"/>
    <property type="match status" value="1"/>
</dbReference>
<name>A0ABQ5LD90_9GAMM</name>
<organism evidence="2 3">
    <name type="scientific">Pragia fontium</name>
    <dbReference type="NCBI Taxonomy" id="82985"/>
    <lineage>
        <taxon>Bacteria</taxon>
        <taxon>Pseudomonadati</taxon>
        <taxon>Pseudomonadota</taxon>
        <taxon>Gammaproteobacteria</taxon>
        <taxon>Enterobacterales</taxon>
        <taxon>Budviciaceae</taxon>
        <taxon>Pragia</taxon>
    </lineage>
</organism>
<protein>
    <recommendedName>
        <fullName evidence="1">YdhG-like domain-containing protein</fullName>
    </recommendedName>
</protein>
<feature type="domain" description="YdhG-like" evidence="1">
    <location>
        <begin position="22"/>
        <end position="123"/>
    </location>
</feature>
<evidence type="ECO:0000259" key="1">
    <source>
        <dbReference type="Pfam" id="PF08818"/>
    </source>
</evidence>
<gene>
    <name evidence="2" type="ORF">SOASR032_01470</name>
</gene>
<accession>A0ABQ5LD90</accession>
<evidence type="ECO:0000313" key="2">
    <source>
        <dbReference type="EMBL" id="GKX61578.1"/>
    </source>
</evidence>
<dbReference type="Proteomes" id="UP001059610">
    <property type="component" value="Unassembled WGS sequence"/>
</dbReference>
<sequence>MKDFQRNDVQAVFDAYPEKYRRPLLAIRDLIFDVASKTEGVGRITETLKWSQPSYLTQETGSGTTIRLDRFGDSHIAFFVHCQTTLVDSFRGLFQDLDYSNNRAIIFDPEADLPMDELAICIAMSLTYKLNKKN</sequence>
<proteinExistence type="predicted"/>
<dbReference type="EMBL" id="BRLJ01000001">
    <property type="protein sequence ID" value="GKX61578.1"/>
    <property type="molecule type" value="Genomic_DNA"/>
</dbReference>
<dbReference type="InterPro" id="IPR014922">
    <property type="entry name" value="YdhG-like"/>
</dbReference>
<comment type="caution">
    <text evidence="2">The sequence shown here is derived from an EMBL/GenBank/DDBJ whole genome shotgun (WGS) entry which is preliminary data.</text>
</comment>
<keyword evidence="3" id="KW-1185">Reference proteome</keyword>
<reference evidence="2" key="1">
    <citation type="submission" date="2022-06" db="EMBL/GenBank/DDBJ databases">
        <title>Draft genome sequences of Pragia fontium str. JCM24417.</title>
        <authorList>
            <person name="Wakabayashi Y."/>
            <person name="Kojima K."/>
        </authorList>
    </citation>
    <scope>NUCLEOTIDE SEQUENCE</scope>
    <source>
        <strain evidence="2">JCM 24417</strain>
    </source>
</reference>
<evidence type="ECO:0000313" key="3">
    <source>
        <dbReference type="Proteomes" id="UP001059610"/>
    </source>
</evidence>
<dbReference type="SUPFAM" id="SSF159888">
    <property type="entry name" value="YdhG-like"/>
    <property type="match status" value="1"/>
</dbReference>
<dbReference type="RefSeq" id="WP_261821368.1">
    <property type="nucleotide sequence ID" value="NZ_BRLJ01000001.1"/>
</dbReference>